<proteinExistence type="predicted"/>
<name>A0A108GNZ5_9BURK</name>
<protein>
    <submittedName>
        <fullName evidence="1">Uncharacterized protein</fullName>
    </submittedName>
</protein>
<evidence type="ECO:0000313" key="1">
    <source>
        <dbReference type="EMBL" id="KWA58789.1"/>
    </source>
</evidence>
<evidence type="ECO:0000313" key="2">
    <source>
        <dbReference type="Proteomes" id="UP000068603"/>
    </source>
</evidence>
<comment type="caution">
    <text evidence="1">The sequence shown here is derived from an EMBL/GenBank/DDBJ whole genome shotgun (WGS) entry which is preliminary data.</text>
</comment>
<dbReference type="Proteomes" id="UP000068603">
    <property type="component" value="Unassembled WGS sequence"/>
</dbReference>
<reference evidence="1 2" key="1">
    <citation type="submission" date="2015-11" db="EMBL/GenBank/DDBJ databases">
        <title>Expanding the genomic diversity of Burkholderia species for the development of highly accurate diagnostics.</title>
        <authorList>
            <person name="Sahl J."/>
            <person name="Keim P."/>
            <person name="Wagner D."/>
        </authorList>
    </citation>
    <scope>NUCLEOTIDE SEQUENCE [LARGE SCALE GENOMIC DNA]</scope>
    <source>
        <strain evidence="1 2">MSMB1960WGS</strain>
    </source>
</reference>
<organism evidence="1">
    <name type="scientific">Burkholderia stagnalis</name>
    <dbReference type="NCBI Taxonomy" id="1503054"/>
    <lineage>
        <taxon>Bacteria</taxon>
        <taxon>Pseudomonadati</taxon>
        <taxon>Pseudomonadota</taxon>
        <taxon>Betaproteobacteria</taxon>
        <taxon>Burkholderiales</taxon>
        <taxon>Burkholderiaceae</taxon>
        <taxon>Burkholderia</taxon>
        <taxon>Burkholderia cepacia complex</taxon>
    </lineage>
</organism>
<accession>A0A108GNZ5</accession>
<sequence>MISRATPDNFSARIFTSITLRTGKYRKVNFFNYAALKATDFVSMRTACRIASRLQATWAGTVALL</sequence>
<dbReference type="AlphaFoldDB" id="A0A108GNZ5"/>
<gene>
    <name evidence="1" type="ORF">WT44_21790</name>
</gene>
<dbReference type="EMBL" id="LPHB01000056">
    <property type="protein sequence ID" value="KWA58789.1"/>
    <property type="molecule type" value="Genomic_DNA"/>
</dbReference>
<dbReference type="STRING" id="1503054.WT74_24185"/>